<dbReference type="InterPro" id="IPR043504">
    <property type="entry name" value="Peptidase_S1_PA_chymotrypsin"/>
</dbReference>
<dbReference type="InParanoid" id="W0RSD2"/>
<keyword evidence="4" id="KW-1185">Reference proteome</keyword>
<dbReference type="HOGENOM" id="CLU_1015016_0_0_0"/>
<accession>W0RSD2</accession>
<dbReference type="Proteomes" id="UP000019151">
    <property type="component" value="Plasmid 2"/>
</dbReference>
<gene>
    <name evidence="3" type="ORF">J421_6076</name>
</gene>
<dbReference type="GO" id="GO:0006508">
    <property type="term" value="P:proteolysis"/>
    <property type="evidence" value="ECO:0007669"/>
    <property type="project" value="InterPro"/>
</dbReference>
<dbReference type="InterPro" id="IPR001254">
    <property type="entry name" value="Trypsin_dom"/>
</dbReference>
<dbReference type="AlphaFoldDB" id="W0RSD2"/>
<sequence>MKLRVLSPAVAAACFALAACATDPTSSPLAPRGPSRITYGSLDGSAHPAVVLIVMDIAGSPAYRCSGTLIAPKVVLTAGHCTGEPGEFSGMRVFTESDVENGNNNYPFAGPNTVEARAWHSHPQFTEAQFYLHDVGVIELRTAVNLPASAYGRLPSVDQLDALKPGSSTGFTAVGYGVQRINAAQETAELIRMSANPYLVQINTAFTGIGSLLLSNNASTGGTCFGDSGGPNFLGTSNVVAGVTSFGLNGSCGGTGGVFRLDRKDVLGFVQQYLR</sequence>
<dbReference type="InterPro" id="IPR001314">
    <property type="entry name" value="Peptidase_S1A"/>
</dbReference>
<evidence type="ECO:0000256" key="1">
    <source>
        <dbReference type="SAM" id="SignalP"/>
    </source>
</evidence>
<dbReference type="InterPro" id="IPR018114">
    <property type="entry name" value="TRYPSIN_HIS"/>
</dbReference>
<reference evidence="3 4" key="1">
    <citation type="journal article" date="2014" name="Genome Announc.">
        <title>Genome Sequence and Methylome of Soil Bacterium Gemmatirosa kalamazoonensis KBS708T, a Member of the Rarely Cultivated Gemmatimonadetes Phylum.</title>
        <authorList>
            <person name="Debruyn J.M."/>
            <person name="Radosevich M."/>
            <person name="Wommack K.E."/>
            <person name="Polson S.W."/>
            <person name="Hauser L.J."/>
            <person name="Fawaz M.N."/>
            <person name="Korlach J."/>
            <person name="Tsai Y.C."/>
        </authorList>
    </citation>
    <scope>NUCLEOTIDE SEQUENCE [LARGE SCALE GENOMIC DNA]</scope>
    <source>
        <strain evidence="3 4">KBS708</strain>
        <plasmid evidence="4">Plasmid 2</plasmid>
    </source>
</reference>
<protein>
    <submittedName>
        <fullName evidence="3">Peptidase S1 and S6 chymotrypsin/Hap</fullName>
    </submittedName>
</protein>
<dbReference type="PROSITE" id="PS00134">
    <property type="entry name" value="TRYPSIN_HIS"/>
    <property type="match status" value="1"/>
</dbReference>
<feature type="signal peptide" evidence="1">
    <location>
        <begin position="1"/>
        <end position="21"/>
    </location>
</feature>
<dbReference type="EMBL" id="CP007130">
    <property type="protein sequence ID" value="AHG93611.1"/>
    <property type="molecule type" value="Genomic_DNA"/>
</dbReference>
<evidence type="ECO:0000313" key="4">
    <source>
        <dbReference type="Proteomes" id="UP000019151"/>
    </source>
</evidence>
<evidence type="ECO:0000259" key="2">
    <source>
        <dbReference type="PROSITE" id="PS50240"/>
    </source>
</evidence>
<dbReference type="RefSeq" id="WP_025414908.1">
    <property type="nucleotide sequence ID" value="NZ_CP007130.1"/>
</dbReference>
<dbReference type="SMART" id="SM00020">
    <property type="entry name" value="Tryp_SPc"/>
    <property type="match status" value="1"/>
</dbReference>
<feature type="chain" id="PRO_5004795359" evidence="1">
    <location>
        <begin position="22"/>
        <end position="275"/>
    </location>
</feature>
<name>W0RSD2_9BACT</name>
<feature type="domain" description="Peptidase S1" evidence="2">
    <location>
        <begin position="37"/>
        <end position="275"/>
    </location>
</feature>
<dbReference type="GO" id="GO:0004252">
    <property type="term" value="F:serine-type endopeptidase activity"/>
    <property type="evidence" value="ECO:0007669"/>
    <property type="project" value="InterPro"/>
</dbReference>
<dbReference type="Pfam" id="PF00089">
    <property type="entry name" value="Trypsin"/>
    <property type="match status" value="1"/>
</dbReference>
<geneLocation type="plasmid" evidence="3 4">
    <name>2</name>
</geneLocation>
<dbReference type="PROSITE" id="PS51257">
    <property type="entry name" value="PROKAR_LIPOPROTEIN"/>
    <property type="match status" value="1"/>
</dbReference>
<keyword evidence="3" id="KW-0614">Plasmid</keyword>
<dbReference type="InterPro" id="IPR051333">
    <property type="entry name" value="CLIP_Serine_Protease"/>
</dbReference>
<keyword evidence="1" id="KW-0732">Signal</keyword>
<dbReference type="FunCoup" id="W0RSD2">
    <property type="interactions" value="65"/>
</dbReference>
<dbReference type="PROSITE" id="PS50240">
    <property type="entry name" value="TRYPSIN_DOM"/>
    <property type="match status" value="1"/>
</dbReference>
<dbReference type="InterPro" id="IPR009003">
    <property type="entry name" value="Peptidase_S1_PA"/>
</dbReference>
<dbReference type="SUPFAM" id="SSF50494">
    <property type="entry name" value="Trypsin-like serine proteases"/>
    <property type="match status" value="1"/>
</dbReference>
<organism evidence="3 4">
    <name type="scientific">Gemmatirosa kalamazoonensis</name>
    <dbReference type="NCBI Taxonomy" id="861299"/>
    <lineage>
        <taxon>Bacteria</taxon>
        <taxon>Pseudomonadati</taxon>
        <taxon>Gemmatimonadota</taxon>
        <taxon>Gemmatimonadia</taxon>
        <taxon>Gemmatimonadales</taxon>
        <taxon>Gemmatimonadaceae</taxon>
        <taxon>Gemmatirosa</taxon>
    </lineage>
</organism>
<dbReference type="KEGG" id="gba:J421_6076"/>
<proteinExistence type="predicted"/>
<dbReference type="OrthoDB" id="9813836at2"/>
<evidence type="ECO:0000313" key="3">
    <source>
        <dbReference type="EMBL" id="AHG93611.1"/>
    </source>
</evidence>
<dbReference type="eggNOG" id="COG5640">
    <property type="taxonomic scope" value="Bacteria"/>
</dbReference>
<dbReference type="PANTHER" id="PTHR24260:SF132">
    <property type="entry name" value="PEPTIDASE S1 DOMAIN-CONTAINING PROTEIN"/>
    <property type="match status" value="1"/>
</dbReference>
<dbReference type="PANTHER" id="PTHR24260">
    <property type="match status" value="1"/>
</dbReference>
<dbReference type="PRINTS" id="PR00722">
    <property type="entry name" value="CHYMOTRYPSIN"/>
</dbReference>
<dbReference type="Gene3D" id="2.40.10.10">
    <property type="entry name" value="Trypsin-like serine proteases"/>
    <property type="match status" value="2"/>
</dbReference>